<protein>
    <recommendedName>
        <fullName evidence="4">Secretin/TonB short N-terminal domain-containing protein</fullName>
    </recommendedName>
</protein>
<dbReference type="RefSeq" id="WP_345235165.1">
    <property type="nucleotide sequence ID" value="NZ_BAABIQ010000044.1"/>
</dbReference>
<organism evidence="2 3">
    <name type="scientific">Olivibacter ginsenosidimutans</name>
    <dbReference type="NCBI Taxonomy" id="1176537"/>
    <lineage>
        <taxon>Bacteria</taxon>
        <taxon>Pseudomonadati</taxon>
        <taxon>Bacteroidota</taxon>
        <taxon>Sphingobacteriia</taxon>
        <taxon>Sphingobacteriales</taxon>
        <taxon>Sphingobacteriaceae</taxon>
        <taxon>Olivibacter</taxon>
    </lineage>
</organism>
<proteinExistence type="predicted"/>
<reference evidence="3" key="1">
    <citation type="journal article" date="2019" name="Int. J. Syst. Evol. Microbiol.">
        <title>The Global Catalogue of Microorganisms (GCM) 10K type strain sequencing project: providing services to taxonomists for standard genome sequencing and annotation.</title>
        <authorList>
            <consortium name="The Broad Institute Genomics Platform"/>
            <consortium name="The Broad Institute Genome Sequencing Center for Infectious Disease"/>
            <person name="Wu L."/>
            <person name="Ma J."/>
        </authorList>
    </citation>
    <scope>NUCLEOTIDE SEQUENCE [LARGE SCALE GENOMIC DNA]</scope>
    <source>
        <strain evidence="3">JCM 18200</strain>
    </source>
</reference>
<keyword evidence="3" id="KW-1185">Reference proteome</keyword>
<gene>
    <name evidence="2" type="ORF">GCM10023231_41470</name>
</gene>
<dbReference type="EMBL" id="BAABIQ010000044">
    <property type="protein sequence ID" value="GAA4807916.1"/>
    <property type="molecule type" value="Genomic_DNA"/>
</dbReference>
<comment type="caution">
    <text evidence="2">The sequence shown here is derived from an EMBL/GenBank/DDBJ whole genome shotgun (WGS) entry which is preliminary data.</text>
</comment>
<evidence type="ECO:0008006" key="4">
    <source>
        <dbReference type="Google" id="ProtNLM"/>
    </source>
</evidence>
<evidence type="ECO:0000313" key="2">
    <source>
        <dbReference type="EMBL" id="GAA4807916.1"/>
    </source>
</evidence>
<dbReference type="Proteomes" id="UP001501411">
    <property type="component" value="Unassembled WGS sequence"/>
</dbReference>
<accession>A0ABP9CEA3</accession>
<evidence type="ECO:0000256" key="1">
    <source>
        <dbReference type="SAM" id="SignalP"/>
    </source>
</evidence>
<feature type="chain" id="PRO_5045943147" description="Secretin/TonB short N-terminal domain-containing protein" evidence="1">
    <location>
        <begin position="24"/>
        <end position="113"/>
    </location>
</feature>
<evidence type="ECO:0000313" key="3">
    <source>
        <dbReference type="Proteomes" id="UP001501411"/>
    </source>
</evidence>
<keyword evidence="1" id="KW-0732">Signal</keyword>
<name>A0ABP9CEA3_9SPHI</name>
<feature type="signal peptide" evidence="1">
    <location>
        <begin position="1"/>
        <end position="23"/>
    </location>
</feature>
<sequence>MPKYIFKLCLLAGMLCSMSGLKAQNQKILTQKITIKLEQVRLSEALKLLEIQANCSFVYSNQLLKTDRKVSKSYQNKDLSFVLRDLFNGYTLNFREENDQLYIHGIKQGNQSG</sequence>